<feature type="region of interest" description="Disordered" evidence="6">
    <location>
        <begin position="365"/>
        <end position="386"/>
    </location>
</feature>
<keyword evidence="4" id="KW-0804">Transcription</keyword>
<feature type="domain" description="BZIP" evidence="7">
    <location>
        <begin position="307"/>
        <end position="370"/>
    </location>
</feature>
<dbReference type="PROSITE" id="PS50217">
    <property type="entry name" value="BZIP"/>
    <property type="match status" value="1"/>
</dbReference>
<dbReference type="Proteomes" id="UP000005408">
    <property type="component" value="Unassembled WGS sequence"/>
</dbReference>
<dbReference type="SUPFAM" id="SSF57959">
    <property type="entry name" value="Leucine zipper domain"/>
    <property type="match status" value="1"/>
</dbReference>
<organism evidence="8 9">
    <name type="scientific">Magallana gigas</name>
    <name type="common">Pacific oyster</name>
    <name type="synonym">Crassostrea gigas</name>
    <dbReference type="NCBI Taxonomy" id="29159"/>
    <lineage>
        <taxon>Eukaryota</taxon>
        <taxon>Metazoa</taxon>
        <taxon>Spiralia</taxon>
        <taxon>Lophotrochozoa</taxon>
        <taxon>Mollusca</taxon>
        <taxon>Bivalvia</taxon>
        <taxon>Autobranchia</taxon>
        <taxon>Pteriomorphia</taxon>
        <taxon>Ostreida</taxon>
        <taxon>Ostreoidea</taxon>
        <taxon>Ostreidae</taxon>
        <taxon>Magallana</taxon>
    </lineage>
</organism>
<dbReference type="SMART" id="SM00338">
    <property type="entry name" value="BRLZ"/>
    <property type="match status" value="1"/>
</dbReference>
<dbReference type="PANTHER" id="PTHR11988:SF27">
    <property type="entry name" value="GH27708P"/>
    <property type="match status" value="1"/>
</dbReference>
<evidence type="ECO:0000259" key="7">
    <source>
        <dbReference type="PROSITE" id="PS50217"/>
    </source>
</evidence>
<dbReference type="CDD" id="cd14695">
    <property type="entry name" value="bZIP_HLF"/>
    <property type="match status" value="1"/>
</dbReference>
<evidence type="ECO:0000256" key="2">
    <source>
        <dbReference type="ARBA" id="ARBA00023015"/>
    </source>
</evidence>
<reference evidence="8" key="1">
    <citation type="submission" date="2022-08" db="UniProtKB">
        <authorList>
            <consortium name="EnsemblMetazoa"/>
        </authorList>
    </citation>
    <scope>IDENTIFICATION</scope>
    <source>
        <strain evidence="8">05x7-T-G4-1.051#20</strain>
    </source>
</reference>
<protein>
    <recommendedName>
        <fullName evidence="7">BZIP domain-containing protein</fullName>
    </recommendedName>
</protein>
<evidence type="ECO:0000256" key="3">
    <source>
        <dbReference type="ARBA" id="ARBA00023125"/>
    </source>
</evidence>
<comment type="subcellular location">
    <subcellularLocation>
        <location evidence="1">Nucleus</location>
    </subcellularLocation>
</comment>
<dbReference type="Gene3D" id="1.20.5.170">
    <property type="match status" value="1"/>
</dbReference>
<feature type="compositionally biased region" description="Basic and acidic residues" evidence="6">
    <location>
        <begin position="241"/>
        <end position="257"/>
    </location>
</feature>
<keyword evidence="9" id="KW-1185">Reference proteome</keyword>
<proteinExistence type="predicted"/>
<dbReference type="PANTHER" id="PTHR11988">
    <property type="entry name" value="THYROTROPH EMBRYONIC FACTOR RELATED"/>
    <property type="match status" value="1"/>
</dbReference>
<dbReference type="EnsemblMetazoa" id="G11013.1">
    <property type="protein sequence ID" value="G11013.1:cds"/>
    <property type="gene ID" value="G11013"/>
</dbReference>
<evidence type="ECO:0000256" key="6">
    <source>
        <dbReference type="SAM" id="MobiDB-lite"/>
    </source>
</evidence>
<feature type="compositionally biased region" description="Basic and acidic residues" evidence="6">
    <location>
        <begin position="304"/>
        <end position="332"/>
    </location>
</feature>
<feature type="region of interest" description="Disordered" evidence="6">
    <location>
        <begin position="200"/>
        <end position="275"/>
    </location>
</feature>
<dbReference type="GO" id="GO:0000981">
    <property type="term" value="F:DNA-binding transcription factor activity, RNA polymerase II-specific"/>
    <property type="evidence" value="ECO:0007669"/>
    <property type="project" value="TreeGrafter"/>
</dbReference>
<dbReference type="GO" id="GO:0000978">
    <property type="term" value="F:RNA polymerase II cis-regulatory region sequence-specific DNA binding"/>
    <property type="evidence" value="ECO:0007669"/>
    <property type="project" value="TreeGrafter"/>
</dbReference>
<dbReference type="GO" id="GO:0005634">
    <property type="term" value="C:nucleus"/>
    <property type="evidence" value="ECO:0007669"/>
    <property type="project" value="UniProtKB-SubCell"/>
</dbReference>
<accession>A0A8W8HUF5</accession>
<keyword evidence="2" id="KW-0805">Transcription regulation</keyword>
<feature type="region of interest" description="Disordered" evidence="6">
    <location>
        <begin position="150"/>
        <end position="175"/>
    </location>
</feature>
<dbReference type="Pfam" id="PF07716">
    <property type="entry name" value="bZIP_2"/>
    <property type="match status" value="1"/>
</dbReference>
<evidence type="ECO:0000313" key="9">
    <source>
        <dbReference type="Proteomes" id="UP000005408"/>
    </source>
</evidence>
<sequence>MEEKRQWYYYVIVATRNRHYAWPITIRGDDAFSESLLAKFTHVKRTGMSTPQFEDSSISKLMAGAMLMDTVDLPNWPTTYDAFPGTTQSSQLAKMEKEGFVPNSIDCWSLPGQPTPVDFHQGGGFQNVSHNNGFNPISNGSINGNNTFGQNLGNSYFKPPQDQFRKRHGTYSNEQYPDSNIALKAEIEDKWNNCALNTHTDLFEPTRSGNGKNVSLKEGPYSPPSFKMRDRTPHKLSPSMDSERKLFDMESDSDSKTSDSQPTALGSPPSDINVDQMINSGVTVAGYKPRKLICKRKKSSVPTDLKDPSYWEKRKKNNDSARRSREAKKEKERNFYKRALELEYENHYLKERVAFLERKLEAVMKQNSSYPGPETQTAPPPPPHNM</sequence>
<name>A0A8W8HUF5_MAGGI</name>
<dbReference type="AlphaFoldDB" id="A0A8W8HUF5"/>
<evidence type="ECO:0000313" key="8">
    <source>
        <dbReference type="EnsemblMetazoa" id="G11013.1:cds"/>
    </source>
</evidence>
<dbReference type="InterPro" id="IPR046347">
    <property type="entry name" value="bZIP_sf"/>
</dbReference>
<keyword evidence="3" id="KW-0238">DNA-binding</keyword>
<dbReference type="InterPro" id="IPR040223">
    <property type="entry name" value="PAR_bZIP"/>
</dbReference>
<keyword evidence="5" id="KW-0539">Nucleus</keyword>
<dbReference type="InterPro" id="IPR004827">
    <property type="entry name" value="bZIP"/>
</dbReference>
<feature type="region of interest" description="Disordered" evidence="6">
    <location>
        <begin position="296"/>
        <end position="332"/>
    </location>
</feature>
<evidence type="ECO:0000256" key="1">
    <source>
        <dbReference type="ARBA" id="ARBA00004123"/>
    </source>
</evidence>
<evidence type="ECO:0000256" key="5">
    <source>
        <dbReference type="ARBA" id="ARBA00023242"/>
    </source>
</evidence>
<evidence type="ECO:0000256" key="4">
    <source>
        <dbReference type="ARBA" id="ARBA00023163"/>
    </source>
</evidence>
<feature type="compositionally biased region" description="Polar residues" evidence="6">
    <location>
        <begin position="365"/>
        <end position="377"/>
    </location>
</feature>